<dbReference type="GO" id="GO:0003677">
    <property type="term" value="F:DNA binding"/>
    <property type="evidence" value="ECO:0007669"/>
    <property type="project" value="InterPro"/>
</dbReference>
<dbReference type="InterPro" id="IPR009061">
    <property type="entry name" value="DNA-bd_dom_put_sf"/>
</dbReference>
<dbReference type="InterPro" id="IPR010093">
    <property type="entry name" value="SinI_DNA-bd"/>
</dbReference>
<feature type="domain" description="Helix-turn-helix" evidence="1">
    <location>
        <begin position="40"/>
        <end position="88"/>
    </location>
</feature>
<gene>
    <name evidence="2" type="ORF">SOO65_03950</name>
</gene>
<dbReference type="NCBIfam" id="TIGR01764">
    <property type="entry name" value="excise"/>
    <property type="match status" value="1"/>
</dbReference>
<reference evidence="2 3" key="1">
    <citation type="submission" date="2023-11" db="EMBL/GenBank/DDBJ databases">
        <title>Peredibacter starrii A3.12.</title>
        <authorList>
            <person name="Mitchell R.J."/>
        </authorList>
    </citation>
    <scope>NUCLEOTIDE SEQUENCE [LARGE SCALE GENOMIC DNA]</scope>
    <source>
        <strain evidence="2 3">A3.12</strain>
    </source>
</reference>
<name>A0AAX4HRM8_9BACT</name>
<keyword evidence="3" id="KW-1185">Reference proteome</keyword>
<evidence type="ECO:0000259" key="1">
    <source>
        <dbReference type="Pfam" id="PF12728"/>
    </source>
</evidence>
<protein>
    <submittedName>
        <fullName evidence="2">Helix-turn-helix domain-containing protein</fullName>
    </submittedName>
</protein>
<dbReference type="KEGG" id="psti:SOO65_03950"/>
<dbReference type="Proteomes" id="UP001324634">
    <property type="component" value="Chromosome"/>
</dbReference>
<proteinExistence type="predicted"/>
<dbReference type="InterPro" id="IPR041657">
    <property type="entry name" value="HTH_17"/>
</dbReference>
<dbReference type="Pfam" id="PF12728">
    <property type="entry name" value="HTH_17"/>
    <property type="match status" value="1"/>
</dbReference>
<sequence>MRKPEILSHSPLRLKRKTPSNAITSPIFDNRIVCDDEALITKQEASDFLKVSIKTIDKMVSMKTIPYFKIGACVRFKKGELQKWAKENSKE</sequence>
<dbReference type="RefSeq" id="WP_321397281.1">
    <property type="nucleotide sequence ID" value="NZ_CP139487.1"/>
</dbReference>
<dbReference type="EMBL" id="CP139487">
    <property type="protein sequence ID" value="WPU65891.1"/>
    <property type="molecule type" value="Genomic_DNA"/>
</dbReference>
<evidence type="ECO:0000313" key="2">
    <source>
        <dbReference type="EMBL" id="WPU65891.1"/>
    </source>
</evidence>
<evidence type="ECO:0000313" key="3">
    <source>
        <dbReference type="Proteomes" id="UP001324634"/>
    </source>
</evidence>
<accession>A0AAX4HRM8</accession>
<dbReference type="SUPFAM" id="SSF46955">
    <property type="entry name" value="Putative DNA-binding domain"/>
    <property type="match status" value="1"/>
</dbReference>
<organism evidence="2 3">
    <name type="scientific">Peredibacter starrii</name>
    <dbReference type="NCBI Taxonomy" id="28202"/>
    <lineage>
        <taxon>Bacteria</taxon>
        <taxon>Pseudomonadati</taxon>
        <taxon>Bdellovibrionota</taxon>
        <taxon>Bacteriovoracia</taxon>
        <taxon>Bacteriovoracales</taxon>
        <taxon>Bacteriovoracaceae</taxon>
        <taxon>Peredibacter</taxon>
    </lineage>
</organism>
<dbReference type="AlphaFoldDB" id="A0AAX4HRM8"/>